<dbReference type="NCBIfam" id="NF012211">
    <property type="entry name" value="tand_rpt_95"/>
    <property type="match status" value="3"/>
</dbReference>
<dbReference type="Gene3D" id="4.10.1080.10">
    <property type="entry name" value="TSP type-3 repeat"/>
    <property type="match status" value="1"/>
</dbReference>
<name>A0A7J5TVI6_9BACT</name>
<evidence type="ECO:0000313" key="3">
    <source>
        <dbReference type="Proteomes" id="UP000488299"/>
    </source>
</evidence>
<protein>
    <submittedName>
        <fullName evidence="2">Tandem-95 repeat protein</fullName>
    </submittedName>
</protein>
<comment type="caution">
    <text evidence="2">The sequence shown here is derived from an EMBL/GenBank/DDBJ whole genome shotgun (WGS) entry which is preliminary data.</text>
</comment>
<evidence type="ECO:0000256" key="1">
    <source>
        <dbReference type="SAM" id="MobiDB-lite"/>
    </source>
</evidence>
<dbReference type="InterPro" id="IPR028974">
    <property type="entry name" value="TSP_type-3_rpt"/>
</dbReference>
<accession>A0A7J5TVI6</accession>
<keyword evidence="3" id="KW-1185">Reference proteome</keyword>
<evidence type="ECO:0000313" key="2">
    <source>
        <dbReference type="EMBL" id="KAB7728168.1"/>
    </source>
</evidence>
<sequence length="2490" mass="247208">MQIKFYELLLSGLFQWRTRLSFWKRNKCEVSATAAGGALPVRLTLWLAGLVLMVGINPEGQAQTLPCGYRTLTVNNFPNAGIVSGRTGGVGGVLGIGAGSVSNPGNVVDANLTNLASINTVLGVGSGGQISVNANQNGGSTVFSAGSIAGFVLADNSALGVNLLSSITIRTYLNGTLRETSNSSSLLNLSLLSANGQITVGFVTAQSFDEVQITIASVVSLISSTGVFYPFVQYPDLSATTLVTNASSATTADGSVFVTPSGGRAPYTYLWNTGATTQNLQGVAPGSYTVTVRDANNCTTTATATVGIRVSACPVPGQNGFTQFSFTTAPAVTGQGVGRRGRYANVATIGTQAVDIVGEVLTYSGTADATFPRFDNFTSVTGSVLARYAISGASTAPNGLTSTVRWTVVKAGTNTPFPFQGSFTVGDIDNDQTLNNTTLESVIVNKSDLYSYKLSSPTNTSVITTTASPTIRFQGTQNQVGIDGIDPAFTVALAYVGVSSFDITYSKVGSSTGTANFPFDGQGGIVFTNTTCVPVLDTDGDGIANAIDIDDDNDGILDDTEGLLADVDSDGISNALDLDSDGDGIPDNIEAQTTSGYIAPGNTVTSLGLPTAYSATGGLMPENTDKDDTPDYLDTDSDNDTKLDTNEAGLTLAGTDSDKDGLDNNIDTNDALFGPVNAGITNPLATYPSGGGQVLWRVKEGAFTFGNCANATVAGTFVVGIPSTGVLNIPITTTRDGQIILASLSGGGFTSVPLSVTTSLVASQTVLSIPISYDGSGSIGTRTLSVSSAQGTGTCSPTVSVIGLADLTTSIGQPTPAFLPGLTSTLPVVVSNIGSAASSGLITTTLVIPSTVVTPASFTSNGFVCVTTGTTSVTCSSSASIATGASTTINVPITPGAAAAGTTLSFTHTVSITSEISVTNNIGTASAPVGSTVSAAPDSGTVSAGIGGTAVANVVANDLVNTLPATLGGSGNATLTPIGTYPAGISLNTTTGSVSVAVGTTPGSYTLAYQLCDKLTPTTCATTIVSLTVSPSATANPDSGTASAGTGGIAVANVRANDLANGLPADATNSSLSLVSSGSAGITLNTTTGSVSVAQGTAPGAYTLVYSLCTTLGTSTCTTGIVSVTVAPSVVANPDSGTANAGIGGVAVANVAVNDVVNGVPATLGGSGNATLTPIGTYPAGISLNTTTGSVSVAVGTTPGNYTVAYQLCDKLTPTTCATTIVSLTVSPSATANPDSGTASAGTGGIAVANVRVNDLANGLPADATNSSLSLVSSGSAGITLNTSTGSVSVAQGTAPGAYTLVYSLCTTLGTSTCTTGVVSVTVTPSVVANPDGGTANAGLGGIAVGNVALNDLVNGVPATLGGSGNATLTPIGTYPAGITLDAATGSVSVAVGTTPGSYTVAYQLCDKLTPTTCATTIVSLTISPSATANPDSGTASAGTGGVAVANVRANDLANGLPADATNSSLSLVSSGSAGITLNTSTGSVSVAQGTAPGAYTLVYSLCTTLGTSTCTTGVVSVTVTPSVVANPDGGTANAGLGGIAVGNVALNDLVNGVPATLGGSGNATLTPIGTYPAGITLDAATGSVSVAVGTTPGSYTVAYQLCDKLTPTTCATAIVSLTVVPSALANPDSGTASAGTGGIAVANVRANDLANGLPADATNSSLSLVSSGSAGITLNTTTGSVSVAQGTAPGAYTLVYSLCTTLGTSTCTTGIVSVTVTPSVVANPDSGTANAGTGGVAVVNVTANDVVNGVPATLGGGGNATLTPIGTYPAGITLDAATGSVSVAVGTTPGSYTVAYQLCDKLTPTTCATTIVSLTVTADIQPAPDSGTALATGGVAVTNVVANDLVNGLPATLGAAGNATITPVGTYPVGIALDTVSGSLQVAANTFPGSYTLVYEICDKLTPTTCATASVAVTVVPLSPLVTPDIANTRPNTPVTGNVLINDIDPQGLPLTASLLSPPAQGTVTIAPDGSYTYTPPTGFTGVVSFCYALSNTVGLSGSACVSVNVVADPMLGNEKPVANDDNTQAIQDQSVLIAVLANDADPDSATSLNGQLGLPVITTSPVVGTAVVNADGTVTYTPPTGFTGLVSFMYQVCDGATPSLCATAQVNIRVQPPPAPGTILAPVAVDDVLLTRINTTSTGMVNTNDLDLQGLALTYTTGQPANGTVIMSATGSYTYTPATGFTGPDSFTYAVCNTSGLCSRATVSVLAQPQPPLVSVSPKVYLQGALIGVSGALMRDDLRAGGYLPATHPYATLSPITPVAAMAAGVTAVTGANAIVDWVFVELRSATNPSVVVDSRAALLQRDGDIVDVDGTSPLIFSQSLPAGYYVAVRHRNHLGVMSRLALPLSTTTTVVDFRNPSTPTYTTTSTSSYTQVTVDQAQVVVSQGVAMWAGNVLDDNAPVAPRNQIIYQGTDNDVNGIYQQVVNAPANGLKSPFFRLRGYFTGDVNLDGQTLFQGTGNDVELIYQNVVKNHPGNSLRVSFFTIREQIP</sequence>
<proteinExistence type="predicted"/>
<dbReference type="RefSeq" id="WP_152126114.1">
    <property type="nucleotide sequence ID" value="NZ_WELI01000009.1"/>
</dbReference>
<dbReference type="Pfam" id="PF17963">
    <property type="entry name" value="Big_9"/>
    <property type="match status" value="3"/>
</dbReference>
<organism evidence="2 3">
    <name type="scientific">Rudanella paleaurantiibacter</name>
    <dbReference type="NCBI Taxonomy" id="2614655"/>
    <lineage>
        <taxon>Bacteria</taxon>
        <taxon>Pseudomonadati</taxon>
        <taxon>Bacteroidota</taxon>
        <taxon>Cytophagia</taxon>
        <taxon>Cytophagales</taxon>
        <taxon>Cytophagaceae</taxon>
        <taxon>Rudanella</taxon>
    </lineage>
</organism>
<dbReference type="GO" id="GO:0005509">
    <property type="term" value="F:calcium ion binding"/>
    <property type="evidence" value="ECO:0007669"/>
    <property type="project" value="InterPro"/>
</dbReference>
<dbReference type="Proteomes" id="UP000488299">
    <property type="component" value="Unassembled WGS sequence"/>
</dbReference>
<dbReference type="SUPFAM" id="SSF103647">
    <property type="entry name" value="TSP type-3 repeat"/>
    <property type="match status" value="1"/>
</dbReference>
<gene>
    <name evidence="2" type="ORF">F5984_20715</name>
</gene>
<reference evidence="2 3" key="1">
    <citation type="submission" date="2019-10" db="EMBL/GenBank/DDBJ databases">
        <title>Rudanella paleaurantiibacter sp. nov., isolated from sludge.</title>
        <authorList>
            <person name="Xu S.Q."/>
        </authorList>
    </citation>
    <scope>NUCLEOTIDE SEQUENCE [LARGE SCALE GENOMIC DNA]</scope>
    <source>
        <strain evidence="2 3">HX-22-17</strain>
    </source>
</reference>
<dbReference type="EMBL" id="WELI01000009">
    <property type="protein sequence ID" value="KAB7728168.1"/>
    <property type="molecule type" value="Genomic_DNA"/>
</dbReference>
<feature type="region of interest" description="Disordered" evidence="1">
    <location>
        <begin position="616"/>
        <end position="656"/>
    </location>
</feature>
<dbReference type="Gene3D" id="2.60.40.3440">
    <property type="match status" value="3"/>
</dbReference>